<dbReference type="OrthoDB" id="9782449at2"/>
<dbReference type="SFLD" id="SFLDG01129">
    <property type="entry name" value="C1.5:_HAD__Beta-PGM__Phosphata"/>
    <property type="match status" value="1"/>
</dbReference>
<name>A0A4R3I9W9_9GAMM</name>
<dbReference type="InterPro" id="IPR023198">
    <property type="entry name" value="PGP-like_dom2"/>
</dbReference>
<dbReference type="InterPro" id="IPR023214">
    <property type="entry name" value="HAD_sf"/>
</dbReference>
<dbReference type="SUPFAM" id="SSF56784">
    <property type="entry name" value="HAD-like"/>
    <property type="match status" value="1"/>
</dbReference>
<reference evidence="1 2" key="1">
    <citation type="submission" date="2019-03" db="EMBL/GenBank/DDBJ databases">
        <title>Genomic Encyclopedia of Archaeal and Bacterial Type Strains, Phase II (KMG-II): from individual species to whole genera.</title>
        <authorList>
            <person name="Goeker M."/>
        </authorList>
    </citation>
    <scope>NUCLEOTIDE SEQUENCE [LARGE SCALE GENOMIC DNA]</scope>
    <source>
        <strain evidence="1 2">DSM 15388</strain>
    </source>
</reference>
<dbReference type="CDD" id="cd07505">
    <property type="entry name" value="HAD_BPGM-like"/>
    <property type="match status" value="1"/>
</dbReference>
<dbReference type="Gene3D" id="1.10.150.240">
    <property type="entry name" value="Putative phosphatase, domain 2"/>
    <property type="match status" value="1"/>
</dbReference>
<dbReference type="Proteomes" id="UP000295793">
    <property type="component" value="Unassembled WGS sequence"/>
</dbReference>
<dbReference type="InterPro" id="IPR041492">
    <property type="entry name" value="HAD_2"/>
</dbReference>
<dbReference type="NCBIfam" id="TIGR01549">
    <property type="entry name" value="HAD-SF-IA-v1"/>
    <property type="match status" value="1"/>
</dbReference>
<keyword evidence="2" id="KW-1185">Reference proteome</keyword>
<dbReference type="PANTHER" id="PTHR18901">
    <property type="entry name" value="2-DEOXYGLUCOSE-6-PHOSPHATE PHOSPHATASE 2"/>
    <property type="match status" value="1"/>
</dbReference>
<comment type="caution">
    <text evidence="1">The sequence shown here is derived from an EMBL/GenBank/DDBJ whole genome shotgun (WGS) entry which is preliminary data.</text>
</comment>
<dbReference type="AlphaFoldDB" id="A0A4R3I9W9"/>
<dbReference type="GO" id="GO:0016787">
    <property type="term" value="F:hydrolase activity"/>
    <property type="evidence" value="ECO:0007669"/>
    <property type="project" value="UniProtKB-KW"/>
</dbReference>
<organism evidence="1 2">
    <name type="scientific">Reinekea marinisedimentorum</name>
    <dbReference type="NCBI Taxonomy" id="230495"/>
    <lineage>
        <taxon>Bacteria</taxon>
        <taxon>Pseudomonadati</taxon>
        <taxon>Pseudomonadota</taxon>
        <taxon>Gammaproteobacteria</taxon>
        <taxon>Oceanospirillales</taxon>
        <taxon>Saccharospirillaceae</taxon>
        <taxon>Reinekea</taxon>
    </lineage>
</organism>
<dbReference type="RefSeq" id="WP_132700585.1">
    <property type="nucleotide sequence ID" value="NZ_SLZR01000003.1"/>
</dbReference>
<accession>A0A4R3I9W9</accession>
<dbReference type="Pfam" id="PF13419">
    <property type="entry name" value="HAD_2"/>
    <property type="match status" value="1"/>
</dbReference>
<proteinExistence type="predicted"/>
<dbReference type="SFLD" id="SFLDG01135">
    <property type="entry name" value="C1.5.6:_HAD__Beta-PGM__Phospha"/>
    <property type="match status" value="1"/>
</dbReference>
<protein>
    <submittedName>
        <fullName evidence="1">HAD superfamily hydrolase (TIGR01509 family)/HAD superfamily hydrolase (TIGR01549 family)</fullName>
    </submittedName>
</protein>
<sequence length="220" mass="24068">MTIQAVLWDMDGVLLDSERLCQQAFVDVNGPSGLFENPAEAYLETVGLNRKSTLEWYSRVMGSQQACEAMHLAVRDRYLELIETDLVLKNGAQETLAFLAQRQIPQMVVTSSAYATAQDKLTRAGIVSFFEGIVGGDQVTNGKPNAEPYLTACAHLDVSPENCLVVEDSPSGVQAGLAAGAKVVHVPDLLPTSDEWREQLICALASLEHFPGWFDHQFRG</sequence>
<keyword evidence="1" id="KW-0378">Hydrolase</keyword>
<dbReference type="InterPro" id="IPR006439">
    <property type="entry name" value="HAD-SF_hydro_IA"/>
</dbReference>
<dbReference type="SFLD" id="SFLDS00003">
    <property type="entry name" value="Haloacid_Dehalogenase"/>
    <property type="match status" value="1"/>
</dbReference>
<evidence type="ECO:0000313" key="1">
    <source>
        <dbReference type="EMBL" id="TCS42678.1"/>
    </source>
</evidence>
<dbReference type="InterPro" id="IPR036412">
    <property type="entry name" value="HAD-like_sf"/>
</dbReference>
<dbReference type="Gene3D" id="3.40.50.1000">
    <property type="entry name" value="HAD superfamily/HAD-like"/>
    <property type="match status" value="1"/>
</dbReference>
<dbReference type="NCBIfam" id="TIGR01509">
    <property type="entry name" value="HAD-SF-IA-v3"/>
    <property type="match status" value="1"/>
</dbReference>
<dbReference type="EMBL" id="SLZR01000003">
    <property type="protein sequence ID" value="TCS42678.1"/>
    <property type="molecule type" value="Genomic_DNA"/>
</dbReference>
<dbReference type="PANTHER" id="PTHR18901:SF38">
    <property type="entry name" value="PSEUDOURIDINE-5'-PHOSPHATASE"/>
    <property type="match status" value="1"/>
</dbReference>
<gene>
    <name evidence="1" type="ORF">BCF53_103347</name>
</gene>
<evidence type="ECO:0000313" key="2">
    <source>
        <dbReference type="Proteomes" id="UP000295793"/>
    </source>
</evidence>